<dbReference type="PANTHER" id="PTHR30349:SF94">
    <property type="entry name" value="INTEGRASE_RECOMBINASE HI_1414-RELATED"/>
    <property type="match status" value="1"/>
</dbReference>
<dbReference type="CDD" id="cd00796">
    <property type="entry name" value="INT_Rci_Hp1_C"/>
    <property type="match status" value="1"/>
</dbReference>
<dbReference type="InterPro" id="IPR002104">
    <property type="entry name" value="Integrase_catalytic"/>
</dbReference>
<evidence type="ECO:0000256" key="3">
    <source>
        <dbReference type="ARBA" id="ARBA00023172"/>
    </source>
</evidence>
<dbReference type="Proteomes" id="UP000242642">
    <property type="component" value="Unassembled WGS sequence"/>
</dbReference>
<dbReference type="PANTHER" id="PTHR30349">
    <property type="entry name" value="PHAGE INTEGRASE-RELATED"/>
    <property type="match status" value="1"/>
</dbReference>
<name>A0A1I0FP81_9GAMM</name>
<dbReference type="GO" id="GO:0003677">
    <property type="term" value="F:DNA binding"/>
    <property type="evidence" value="ECO:0007669"/>
    <property type="project" value="UniProtKB-KW"/>
</dbReference>
<dbReference type="OrthoDB" id="5589990at2"/>
<dbReference type="AlphaFoldDB" id="A0A1I0FP81"/>
<dbReference type="Gene3D" id="1.10.150.130">
    <property type="match status" value="1"/>
</dbReference>
<dbReference type="EMBL" id="FOHV01000045">
    <property type="protein sequence ID" value="SET59970.1"/>
    <property type="molecule type" value="Genomic_DNA"/>
</dbReference>
<sequence length="328" mass="38390">MASIVKYENGYRVHIKIKEHRESKTFRTKREAQEWAAFRETEIRNQKKLLPGEIHTLRDAFRKYANEMTKGKSNPRWEQLRVANLESQNLPMDLPICEINTNHISTFRDHRLKTVSAGTVLRDLSLLSSIFEVARIDWCWIINNPVKDIRKPPSPKHRDRVLTIWEIKAMLRSLKYNYKKRPQAAIHSIAHCFLLALRTGMRAGELCSLTWNNVHENYAYLPMTKNGKPRVVPLSKKAKKIIDKMKGWDDESVFGLKKQTLDTMFRRYRDYAGLSGFTWHDTRHTAATMLSKKLNVLDLCKMFGWTDPRMAMIYYNPHASTIADLLNT</sequence>
<evidence type="ECO:0000313" key="6">
    <source>
        <dbReference type="Proteomes" id="UP000242642"/>
    </source>
</evidence>
<proteinExistence type="predicted"/>
<evidence type="ECO:0000313" key="5">
    <source>
        <dbReference type="EMBL" id="SET59970.1"/>
    </source>
</evidence>
<dbReference type="InterPro" id="IPR013762">
    <property type="entry name" value="Integrase-like_cat_sf"/>
</dbReference>
<organism evidence="5 6">
    <name type="scientific">Thorsellia anophelis DSM 18579</name>
    <dbReference type="NCBI Taxonomy" id="1123402"/>
    <lineage>
        <taxon>Bacteria</taxon>
        <taxon>Pseudomonadati</taxon>
        <taxon>Pseudomonadota</taxon>
        <taxon>Gammaproteobacteria</taxon>
        <taxon>Enterobacterales</taxon>
        <taxon>Thorselliaceae</taxon>
        <taxon>Thorsellia</taxon>
    </lineage>
</organism>
<dbReference type="InterPro" id="IPR050090">
    <property type="entry name" value="Tyrosine_recombinase_XerCD"/>
</dbReference>
<dbReference type="GO" id="GO:0015074">
    <property type="term" value="P:DNA integration"/>
    <property type="evidence" value="ECO:0007669"/>
    <property type="project" value="UniProtKB-KW"/>
</dbReference>
<gene>
    <name evidence="5" type="ORF">SAMN02583745_02833</name>
</gene>
<keyword evidence="6" id="KW-1185">Reference proteome</keyword>
<feature type="domain" description="Tyr recombinase" evidence="4">
    <location>
        <begin position="157"/>
        <end position="328"/>
    </location>
</feature>
<dbReference type="Pfam" id="PF00589">
    <property type="entry name" value="Phage_integrase"/>
    <property type="match status" value="1"/>
</dbReference>
<evidence type="ECO:0000256" key="1">
    <source>
        <dbReference type="ARBA" id="ARBA00022908"/>
    </source>
</evidence>
<dbReference type="InterPro" id="IPR011010">
    <property type="entry name" value="DNA_brk_join_enz"/>
</dbReference>
<dbReference type="RefSeq" id="WP_093322486.1">
    <property type="nucleotide sequence ID" value="NZ_FOHV01000045.1"/>
</dbReference>
<reference evidence="6" key="1">
    <citation type="submission" date="2016-10" db="EMBL/GenBank/DDBJ databases">
        <authorList>
            <person name="Varghese N."/>
            <person name="Submissions S."/>
        </authorList>
    </citation>
    <scope>NUCLEOTIDE SEQUENCE [LARGE SCALE GENOMIC DNA]</scope>
    <source>
        <strain evidence="6">DSM 18579</strain>
    </source>
</reference>
<evidence type="ECO:0000256" key="2">
    <source>
        <dbReference type="ARBA" id="ARBA00023125"/>
    </source>
</evidence>
<keyword evidence="1" id="KW-0229">DNA integration</keyword>
<evidence type="ECO:0000259" key="4">
    <source>
        <dbReference type="PROSITE" id="PS51898"/>
    </source>
</evidence>
<dbReference type="STRING" id="1123402.SAMN02583745_02833"/>
<protein>
    <submittedName>
        <fullName evidence="5">Phage integrase family protein</fullName>
    </submittedName>
</protein>
<dbReference type="InterPro" id="IPR010998">
    <property type="entry name" value="Integrase_recombinase_N"/>
</dbReference>
<keyword evidence="3" id="KW-0233">DNA recombination</keyword>
<dbReference type="PROSITE" id="PS51898">
    <property type="entry name" value="TYR_RECOMBINASE"/>
    <property type="match status" value="1"/>
</dbReference>
<dbReference type="GO" id="GO:0006310">
    <property type="term" value="P:DNA recombination"/>
    <property type="evidence" value="ECO:0007669"/>
    <property type="project" value="UniProtKB-KW"/>
</dbReference>
<keyword evidence="2" id="KW-0238">DNA-binding</keyword>
<dbReference type="SUPFAM" id="SSF56349">
    <property type="entry name" value="DNA breaking-rejoining enzymes"/>
    <property type="match status" value="1"/>
</dbReference>
<accession>A0A1I0FP81</accession>
<dbReference type="Gene3D" id="1.10.443.10">
    <property type="entry name" value="Intergrase catalytic core"/>
    <property type="match status" value="1"/>
</dbReference>